<feature type="chain" id="PRO_5047092941" evidence="2">
    <location>
        <begin position="28"/>
        <end position="325"/>
    </location>
</feature>
<evidence type="ECO:0000313" key="3">
    <source>
        <dbReference type="EMBL" id="MBL0424064.1"/>
    </source>
</evidence>
<keyword evidence="2" id="KW-0732">Signal</keyword>
<protein>
    <submittedName>
        <fullName evidence="3">Tripartite tricarboxylate transporter substrate binding protein</fullName>
    </submittedName>
</protein>
<dbReference type="PIRSF" id="PIRSF017082">
    <property type="entry name" value="YflP"/>
    <property type="match status" value="1"/>
</dbReference>
<gene>
    <name evidence="3" type="ORF">JI746_03005</name>
</gene>
<dbReference type="CDD" id="cd07012">
    <property type="entry name" value="PBP2_Bug_TTT"/>
    <property type="match status" value="1"/>
</dbReference>
<accession>A0ABS1JIL2</accession>
<dbReference type="SUPFAM" id="SSF53850">
    <property type="entry name" value="Periplasmic binding protein-like II"/>
    <property type="match status" value="1"/>
</dbReference>
<name>A0ABS1JIL2_9BURK</name>
<comment type="caution">
    <text evidence="3">The sequence shown here is derived from an EMBL/GenBank/DDBJ whole genome shotgun (WGS) entry which is preliminary data.</text>
</comment>
<reference evidence="3 4" key="1">
    <citation type="journal article" date="2017" name="Int. J. Syst. Evol. Microbiol.">
        <title>Ramlibacter alkalitolerans sp. nov., alkali-tolerant bacterium isolated from soil of ginseng.</title>
        <authorList>
            <person name="Lee D.H."/>
            <person name="Cha C.J."/>
        </authorList>
    </citation>
    <scope>NUCLEOTIDE SEQUENCE [LARGE SCALE GENOMIC DNA]</scope>
    <source>
        <strain evidence="3 4">KACC 19305</strain>
    </source>
</reference>
<keyword evidence="4" id="KW-1185">Reference proteome</keyword>
<dbReference type="RefSeq" id="WP_201687318.1">
    <property type="nucleotide sequence ID" value="NZ_JAEQND010000002.1"/>
</dbReference>
<evidence type="ECO:0000256" key="1">
    <source>
        <dbReference type="ARBA" id="ARBA00006987"/>
    </source>
</evidence>
<dbReference type="InterPro" id="IPR006311">
    <property type="entry name" value="TAT_signal"/>
</dbReference>
<feature type="signal peptide" evidence="2">
    <location>
        <begin position="1"/>
        <end position="27"/>
    </location>
</feature>
<proteinExistence type="inferred from homology"/>
<dbReference type="Pfam" id="PF03401">
    <property type="entry name" value="TctC"/>
    <property type="match status" value="1"/>
</dbReference>
<comment type="similarity">
    <text evidence="1">Belongs to the UPF0065 (bug) family.</text>
</comment>
<dbReference type="PANTHER" id="PTHR42928">
    <property type="entry name" value="TRICARBOXYLATE-BINDING PROTEIN"/>
    <property type="match status" value="1"/>
</dbReference>
<dbReference type="Gene3D" id="3.40.190.10">
    <property type="entry name" value="Periplasmic binding protein-like II"/>
    <property type="match status" value="1"/>
</dbReference>
<evidence type="ECO:0000256" key="2">
    <source>
        <dbReference type="SAM" id="SignalP"/>
    </source>
</evidence>
<dbReference type="InterPro" id="IPR042100">
    <property type="entry name" value="Bug_dom1"/>
</dbReference>
<dbReference type="Proteomes" id="UP000622707">
    <property type="component" value="Unassembled WGS sequence"/>
</dbReference>
<dbReference type="InterPro" id="IPR005064">
    <property type="entry name" value="BUG"/>
</dbReference>
<dbReference type="PANTHER" id="PTHR42928:SF5">
    <property type="entry name" value="BLR1237 PROTEIN"/>
    <property type="match status" value="1"/>
</dbReference>
<dbReference type="PROSITE" id="PS51318">
    <property type="entry name" value="TAT"/>
    <property type="match status" value="1"/>
</dbReference>
<dbReference type="Gene3D" id="3.40.190.150">
    <property type="entry name" value="Bordetella uptake gene, domain 1"/>
    <property type="match status" value="1"/>
</dbReference>
<dbReference type="EMBL" id="JAEQND010000002">
    <property type="protein sequence ID" value="MBL0424064.1"/>
    <property type="molecule type" value="Genomic_DNA"/>
</dbReference>
<sequence>MNLKNLSRRSVLTAVAALAAAPTALLAQDNRPIEWVVGYAAGGGSDVVARTVAEAMGKTLGQTIIINNKPGAATNIAAGYVASTRDAGHMLFTADFATLAANPWLFSKLPYNAEKDFIPVGMLARFPLLLVVNPNVPAKNFKEFVAWAKAQANPVSFASAGIGSPHHLAGELLRERSGLKLQHVAYKGAAPAVQDLLGGQVPFGLIDTASVQQYVAAGKLRALGVASPARLATMPDIPTLTEQGLTDFTAYAWQGLVVPAGTPADAVAKYAKALQAALDSTPVKARFQALGLEAMPGTPQQMASFTRQERDRWGKLVQSAGIKLD</sequence>
<organism evidence="3 4">
    <name type="scientific">Ramlibacter alkalitolerans</name>
    <dbReference type="NCBI Taxonomy" id="2039631"/>
    <lineage>
        <taxon>Bacteria</taxon>
        <taxon>Pseudomonadati</taxon>
        <taxon>Pseudomonadota</taxon>
        <taxon>Betaproteobacteria</taxon>
        <taxon>Burkholderiales</taxon>
        <taxon>Comamonadaceae</taxon>
        <taxon>Ramlibacter</taxon>
    </lineage>
</organism>
<evidence type="ECO:0000313" key="4">
    <source>
        <dbReference type="Proteomes" id="UP000622707"/>
    </source>
</evidence>